<keyword evidence="3 9" id="KW-0813">Transport</keyword>
<evidence type="ECO:0000256" key="1">
    <source>
        <dbReference type="ARBA" id="ARBA00004429"/>
    </source>
</evidence>
<evidence type="ECO:0000313" key="12">
    <source>
        <dbReference type="EMBL" id="STX31849.1"/>
    </source>
</evidence>
<evidence type="ECO:0000256" key="6">
    <source>
        <dbReference type="ARBA" id="ARBA00022970"/>
    </source>
</evidence>
<dbReference type="GO" id="GO:0006865">
    <property type="term" value="P:amino acid transport"/>
    <property type="evidence" value="ECO:0007669"/>
    <property type="project" value="UniProtKB-KW"/>
</dbReference>
<feature type="transmembrane region" description="Helical" evidence="9">
    <location>
        <begin position="178"/>
        <end position="198"/>
    </location>
</feature>
<dbReference type="Pfam" id="PF00528">
    <property type="entry name" value="BPD_transp_1"/>
    <property type="match status" value="1"/>
</dbReference>
<keyword evidence="8 9" id="KW-0472">Membrane</keyword>
<dbReference type="OrthoDB" id="4404959at2"/>
<dbReference type="PANTHER" id="PTHR30614">
    <property type="entry name" value="MEMBRANE COMPONENT OF AMINO ACID ABC TRANSPORTER"/>
    <property type="match status" value="1"/>
</dbReference>
<keyword evidence="4" id="KW-1003">Cell membrane</keyword>
<dbReference type="RefSeq" id="WP_058522685.1">
    <property type="nucleotide sequence ID" value="NZ_CAAAHV010000022.1"/>
</dbReference>
<evidence type="ECO:0000256" key="4">
    <source>
        <dbReference type="ARBA" id="ARBA00022475"/>
    </source>
</evidence>
<evidence type="ECO:0000259" key="10">
    <source>
        <dbReference type="PROSITE" id="PS50928"/>
    </source>
</evidence>
<dbReference type="Gene3D" id="1.10.3720.10">
    <property type="entry name" value="MetI-like"/>
    <property type="match status" value="1"/>
</dbReference>
<evidence type="ECO:0000256" key="7">
    <source>
        <dbReference type="ARBA" id="ARBA00022989"/>
    </source>
</evidence>
<keyword evidence="5 9" id="KW-0812">Transmembrane</keyword>
<comment type="similarity">
    <text evidence="2">Belongs to the binding-protein-dependent transport system permease family. HisMQ subfamily.</text>
</comment>
<dbReference type="EMBL" id="LNXT01000006">
    <property type="protein sequence ID" value="KTC75200.1"/>
    <property type="molecule type" value="Genomic_DNA"/>
</dbReference>
<dbReference type="EMBL" id="UGNW01000001">
    <property type="protein sequence ID" value="STX31849.1"/>
    <property type="molecule type" value="Genomic_DNA"/>
</dbReference>
<dbReference type="GO" id="GO:0022857">
    <property type="term" value="F:transmembrane transporter activity"/>
    <property type="evidence" value="ECO:0007669"/>
    <property type="project" value="InterPro"/>
</dbReference>
<evidence type="ECO:0000256" key="8">
    <source>
        <dbReference type="ARBA" id="ARBA00023136"/>
    </source>
</evidence>
<sequence length="215" mass="23271">MTEINHTILLIGQGAALTLKLLAGGAGIGFLLGMVWAVGRHQSILSYFVKGFISIFRGTPLILQLSLIYFAAPGVTGLHPSILTAGIIAFGLNSSAYFAELFRAGIESLPKGQFEAAKTLGIKGFYLWKDIIFPQVLRNTLPAIMNEMIALLKETALISTIGGMDIMRSSQTVAAEQFTYFIPLCIAGVYYYGLVLVIELAGGWLEKRGYYAAHS</sequence>
<keyword evidence="7 9" id="KW-1133">Transmembrane helix</keyword>
<keyword evidence="13" id="KW-1185">Reference proteome</keyword>
<dbReference type="AlphaFoldDB" id="A0A378I9M4"/>
<evidence type="ECO:0000313" key="11">
    <source>
        <dbReference type="EMBL" id="KTC75200.1"/>
    </source>
</evidence>
<dbReference type="CDD" id="cd06261">
    <property type="entry name" value="TM_PBP2"/>
    <property type="match status" value="1"/>
</dbReference>
<name>A0A378I9M4_9GAMM</name>
<dbReference type="InterPro" id="IPR000515">
    <property type="entry name" value="MetI-like"/>
</dbReference>
<comment type="subcellular location">
    <subcellularLocation>
        <location evidence="1">Cell inner membrane</location>
        <topology evidence="1">Multi-pass membrane protein</topology>
    </subcellularLocation>
    <subcellularLocation>
        <location evidence="9">Cell membrane</location>
        <topology evidence="9">Multi-pass membrane protein</topology>
    </subcellularLocation>
</comment>
<evidence type="ECO:0000256" key="5">
    <source>
        <dbReference type="ARBA" id="ARBA00022692"/>
    </source>
</evidence>
<dbReference type="NCBIfam" id="TIGR01726">
    <property type="entry name" value="HEQRo_perm_3TM"/>
    <property type="match status" value="1"/>
</dbReference>
<evidence type="ECO:0000256" key="2">
    <source>
        <dbReference type="ARBA" id="ARBA00010072"/>
    </source>
</evidence>
<accession>A0A378I9M4</accession>
<evidence type="ECO:0000313" key="14">
    <source>
        <dbReference type="Proteomes" id="UP000255066"/>
    </source>
</evidence>
<feature type="transmembrane region" description="Helical" evidence="9">
    <location>
        <begin position="78"/>
        <end position="99"/>
    </location>
</feature>
<reference evidence="12 14" key="2">
    <citation type="submission" date="2018-06" db="EMBL/GenBank/DDBJ databases">
        <authorList>
            <consortium name="Pathogen Informatics"/>
            <person name="Doyle S."/>
        </authorList>
    </citation>
    <scope>NUCLEOTIDE SEQUENCE [LARGE SCALE GENOMIC DNA]</scope>
    <source>
        <strain evidence="12 14">NCTC12437</strain>
    </source>
</reference>
<evidence type="ECO:0000256" key="3">
    <source>
        <dbReference type="ARBA" id="ARBA00022448"/>
    </source>
</evidence>
<protein>
    <submittedName>
        <fullName evidence="12">Amino acid (Glutamine) ABC transporter permease</fullName>
    </submittedName>
</protein>
<dbReference type="InterPro" id="IPR035906">
    <property type="entry name" value="MetI-like_sf"/>
</dbReference>
<feature type="domain" description="ABC transmembrane type-1" evidence="10">
    <location>
        <begin position="15"/>
        <end position="202"/>
    </location>
</feature>
<dbReference type="STRING" id="28083.Lbir_0574"/>
<dbReference type="SUPFAM" id="SSF161098">
    <property type="entry name" value="MetI-like"/>
    <property type="match status" value="1"/>
</dbReference>
<keyword evidence="6" id="KW-0029">Amino-acid transport</keyword>
<dbReference type="InterPro" id="IPR010065">
    <property type="entry name" value="AA_ABC_transptr_permease_3TM"/>
</dbReference>
<dbReference type="InterPro" id="IPR043429">
    <property type="entry name" value="ArtM/GltK/GlnP/TcyL/YhdX-like"/>
</dbReference>
<evidence type="ECO:0000256" key="9">
    <source>
        <dbReference type="RuleBase" id="RU363032"/>
    </source>
</evidence>
<evidence type="ECO:0000313" key="13">
    <source>
        <dbReference type="Proteomes" id="UP000054735"/>
    </source>
</evidence>
<feature type="transmembrane region" description="Helical" evidence="9">
    <location>
        <begin position="51"/>
        <end position="72"/>
    </location>
</feature>
<dbReference type="GO" id="GO:0043190">
    <property type="term" value="C:ATP-binding cassette (ABC) transporter complex"/>
    <property type="evidence" value="ECO:0007669"/>
    <property type="project" value="InterPro"/>
</dbReference>
<proteinExistence type="inferred from homology"/>
<dbReference type="Proteomes" id="UP000255066">
    <property type="component" value="Unassembled WGS sequence"/>
</dbReference>
<gene>
    <name evidence="12" type="primary">artQ</name>
    <name evidence="11" type="ORF">Lbir_0574</name>
    <name evidence="12" type="ORF">NCTC12437_01623</name>
</gene>
<dbReference type="Proteomes" id="UP000054735">
    <property type="component" value="Unassembled WGS sequence"/>
</dbReference>
<dbReference type="PANTHER" id="PTHR30614:SF0">
    <property type="entry name" value="L-CYSTINE TRANSPORT SYSTEM PERMEASE PROTEIN TCYL"/>
    <property type="match status" value="1"/>
</dbReference>
<organism evidence="12 14">
    <name type="scientific">Legionella birminghamensis</name>
    <dbReference type="NCBI Taxonomy" id="28083"/>
    <lineage>
        <taxon>Bacteria</taxon>
        <taxon>Pseudomonadati</taxon>
        <taxon>Pseudomonadota</taxon>
        <taxon>Gammaproteobacteria</taxon>
        <taxon>Legionellales</taxon>
        <taxon>Legionellaceae</taxon>
        <taxon>Legionella</taxon>
    </lineage>
</organism>
<feature type="transmembrane region" description="Helical" evidence="9">
    <location>
        <begin position="21"/>
        <end position="39"/>
    </location>
</feature>
<reference evidence="11 13" key="1">
    <citation type="submission" date="2015-11" db="EMBL/GenBank/DDBJ databases">
        <title>Genomic analysis of 38 Legionella species identifies large and diverse effector repertoires.</title>
        <authorList>
            <person name="Burstein D."/>
            <person name="Amaro F."/>
            <person name="Zusman T."/>
            <person name="Lifshitz Z."/>
            <person name="Cohen O."/>
            <person name="Gilbert J.A."/>
            <person name="Pupko T."/>
            <person name="Shuman H.A."/>
            <person name="Segal G."/>
        </authorList>
    </citation>
    <scope>NUCLEOTIDE SEQUENCE [LARGE SCALE GENOMIC DNA]</scope>
    <source>
        <strain evidence="11 13">CDC#1407-AL-14</strain>
    </source>
</reference>
<dbReference type="PROSITE" id="PS50928">
    <property type="entry name" value="ABC_TM1"/>
    <property type="match status" value="1"/>
</dbReference>